<evidence type="ECO:0000313" key="1">
    <source>
        <dbReference type="EMBL" id="GID14111.1"/>
    </source>
</evidence>
<dbReference type="Proteomes" id="UP000612808">
    <property type="component" value="Unassembled WGS sequence"/>
</dbReference>
<name>A0A8J3J1M3_9ACTN</name>
<comment type="caution">
    <text evidence="1">The sequence shown here is derived from an EMBL/GenBank/DDBJ whole genome shotgun (WGS) entry which is preliminary data.</text>
</comment>
<proteinExistence type="predicted"/>
<reference evidence="1" key="1">
    <citation type="submission" date="2021-01" db="EMBL/GenBank/DDBJ databases">
        <title>Whole genome shotgun sequence of Actinocatenispora rupis NBRC 107355.</title>
        <authorList>
            <person name="Komaki H."/>
            <person name="Tamura T."/>
        </authorList>
    </citation>
    <scope>NUCLEOTIDE SEQUENCE</scope>
    <source>
        <strain evidence="1">NBRC 107355</strain>
    </source>
</reference>
<dbReference type="EMBL" id="BOMB01000029">
    <property type="protein sequence ID" value="GID14111.1"/>
    <property type="molecule type" value="Genomic_DNA"/>
</dbReference>
<protein>
    <submittedName>
        <fullName evidence="1">Uncharacterized protein</fullName>
    </submittedName>
</protein>
<dbReference type="RefSeq" id="WP_203661772.1">
    <property type="nucleotide sequence ID" value="NZ_BAAAZM010000001.1"/>
</dbReference>
<gene>
    <name evidence="1" type="ORF">Aru02nite_50000</name>
</gene>
<dbReference type="AlphaFoldDB" id="A0A8J3J1M3"/>
<sequence>MSRDADWRSLMGTRLGVPGELCTCGRQAVEVFSTEFGLVGYCGVADGGNDVGPCPFCSSPRKHFDAAGTPVRCPQYRLRPGGEQ</sequence>
<evidence type="ECO:0000313" key="2">
    <source>
        <dbReference type="Proteomes" id="UP000612808"/>
    </source>
</evidence>
<organism evidence="1 2">
    <name type="scientific">Actinocatenispora rupis</name>
    <dbReference type="NCBI Taxonomy" id="519421"/>
    <lineage>
        <taxon>Bacteria</taxon>
        <taxon>Bacillati</taxon>
        <taxon>Actinomycetota</taxon>
        <taxon>Actinomycetes</taxon>
        <taxon>Micromonosporales</taxon>
        <taxon>Micromonosporaceae</taxon>
        <taxon>Actinocatenispora</taxon>
    </lineage>
</organism>
<accession>A0A8J3J1M3</accession>
<keyword evidence="2" id="KW-1185">Reference proteome</keyword>